<dbReference type="Gene3D" id="3.90.76.10">
    <property type="entry name" value="Dipeptide-binding Protein, Domain 1"/>
    <property type="match status" value="1"/>
</dbReference>
<dbReference type="GO" id="GO:0042597">
    <property type="term" value="C:periplasmic space"/>
    <property type="evidence" value="ECO:0007669"/>
    <property type="project" value="UniProtKB-ARBA"/>
</dbReference>
<dbReference type="AlphaFoldDB" id="A0A261F0S5"/>
<dbReference type="Gene3D" id="3.40.190.10">
    <property type="entry name" value="Periplasmic binding protein-like II"/>
    <property type="match status" value="1"/>
</dbReference>
<protein>
    <submittedName>
        <fullName evidence="3">ABC transporter substrate-binding protein</fullName>
    </submittedName>
</protein>
<proteinExistence type="predicted"/>
<dbReference type="InterPro" id="IPR000914">
    <property type="entry name" value="SBP_5_dom"/>
</dbReference>
<comment type="caution">
    <text evidence="3">The sequence shown here is derived from an EMBL/GenBank/DDBJ whole genome shotgun (WGS) entry which is preliminary data.</text>
</comment>
<dbReference type="Gene3D" id="3.10.105.10">
    <property type="entry name" value="Dipeptide-binding Protein, Domain 3"/>
    <property type="match status" value="1"/>
</dbReference>
<dbReference type="PANTHER" id="PTHR30290">
    <property type="entry name" value="PERIPLASMIC BINDING COMPONENT OF ABC TRANSPORTER"/>
    <property type="match status" value="1"/>
</dbReference>
<dbReference type="PANTHER" id="PTHR30290:SF83">
    <property type="entry name" value="ABC TRANSPORTER SUBSTRATE-BINDING PROTEIN"/>
    <property type="match status" value="1"/>
</dbReference>
<gene>
    <name evidence="3" type="ORF">PSSU_0329</name>
</gene>
<keyword evidence="4" id="KW-1185">Reference proteome</keyword>
<dbReference type="CDD" id="cd00995">
    <property type="entry name" value="PBP2_NikA_DppA_OppA_like"/>
    <property type="match status" value="1"/>
</dbReference>
<dbReference type="OrthoDB" id="9046151at2"/>
<sequence length="552" mass="60050">MRLRSKLVAAAACVMAIILPLGACSGSQSASRDDGKMIISYYASEPQNPLIPGDTNETGGGHVITMLYAGLVGYDKDGNPVNEVAKSITPQKDNTVFDIVLNDDWTFTDGTPVTAQSFTKAWSYTANATNAQMEASFFAPIKGYDKLQSGNEPSDEQLEGLKVISDYEFTVTLTAPSSTFPVMLGGNAFYPLPESFYADPDAYGSNPVGNGPYKFVSWTHNQDILVERNDSYHGAFPAKNDGIDFVIYTDIDTAYSDVQAGNLDLLDAIPSSSAVTFQYDPTVQAVNNPGSVIQTFTFPSDMPHFGNDEEGHLRRQAVSMAINRDTLCKKILGGTATPATDFLSPVTPGYSTSLQGADVLSYNPDKARELWDEANAINPWDNDTDVLKFSYNADNNAAKSLYEAVAHFISNNLGINATTNPIATFSEFRKEVTDRQLKTPFRTGWQPDYPAADNYLVQLYDSAAADGNGSNDGDYKNPDFDALMDKAAQASSVDEANKYYQQGEELLLKDLPAVPLYYANAAMVSAIGVNNVETNWMNMPVLQDVTKDVTKE</sequence>
<dbReference type="InterPro" id="IPR030678">
    <property type="entry name" value="Peptide/Ni-bd"/>
</dbReference>
<organism evidence="3 4">
    <name type="scientific">Pseudoscardovia suis</name>
    <dbReference type="NCBI Taxonomy" id="987063"/>
    <lineage>
        <taxon>Bacteria</taxon>
        <taxon>Bacillati</taxon>
        <taxon>Actinomycetota</taxon>
        <taxon>Actinomycetes</taxon>
        <taxon>Bifidobacteriales</taxon>
        <taxon>Bifidobacteriaceae</taxon>
        <taxon>Pseudoscardovia</taxon>
    </lineage>
</organism>
<evidence type="ECO:0000259" key="2">
    <source>
        <dbReference type="Pfam" id="PF00496"/>
    </source>
</evidence>
<name>A0A261F0S5_9BIFI</name>
<dbReference type="GO" id="GO:1904680">
    <property type="term" value="F:peptide transmembrane transporter activity"/>
    <property type="evidence" value="ECO:0007669"/>
    <property type="project" value="TreeGrafter"/>
</dbReference>
<dbReference type="InterPro" id="IPR039424">
    <property type="entry name" value="SBP_5"/>
</dbReference>
<dbReference type="Pfam" id="PF00496">
    <property type="entry name" value="SBP_bac_5"/>
    <property type="match status" value="1"/>
</dbReference>
<feature type="chain" id="PRO_5039420731" evidence="1">
    <location>
        <begin position="24"/>
        <end position="552"/>
    </location>
</feature>
<feature type="signal peptide" evidence="1">
    <location>
        <begin position="1"/>
        <end position="23"/>
    </location>
</feature>
<dbReference type="PIRSF" id="PIRSF002741">
    <property type="entry name" value="MppA"/>
    <property type="match status" value="1"/>
</dbReference>
<keyword evidence="1" id="KW-0732">Signal</keyword>
<reference evidence="3 4" key="1">
    <citation type="journal article" date="2017" name="BMC Genomics">
        <title>Comparative genomic and phylogenomic analyses of the Bifidobacteriaceae family.</title>
        <authorList>
            <person name="Lugli G.A."/>
            <person name="Milani C."/>
            <person name="Turroni F."/>
            <person name="Duranti S."/>
            <person name="Mancabelli L."/>
            <person name="Mangifesta M."/>
            <person name="Ferrario C."/>
            <person name="Modesto M."/>
            <person name="Mattarelli P."/>
            <person name="Jiri K."/>
            <person name="van Sinderen D."/>
            <person name="Ventura M."/>
        </authorList>
    </citation>
    <scope>NUCLEOTIDE SEQUENCE [LARGE SCALE GENOMIC DNA]</scope>
    <source>
        <strain evidence="3 4">DSM 24744</strain>
    </source>
</reference>
<evidence type="ECO:0000256" key="1">
    <source>
        <dbReference type="SAM" id="SignalP"/>
    </source>
</evidence>
<dbReference type="RefSeq" id="WP_094690671.1">
    <property type="nucleotide sequence ID" value="NZ_MWWQ01000005.1"/>
</dbReference>
<dbReference type="Proteomes" id="UP000216454">
    <property type="component" value="Unassembled WGS sequence"/>
</dbReference>
<feature type="domain" description="Solute-binding protein family 5" evidence="2">
    <location>
        <begin position="80"/>
        <end position="464"/>
    </location>
</feature>
<dbReference type="EMBL" id="MWWQ01000005">
    <property type="protein sequence ID" value="OZG52711.1"/>
    <property type="molecule type" value="Genomic_DNA"/>
</dbReference>
<dbReference type="GO" id="GO:0015833">
    <property type="term" value="P:peptide transport"/>
    <property type="evidence" value="ECO:0007669"/>
    <property type="project" value="TreeGrafter"/>
</dbReference>
<evidence type="ECO:0000313" key="3">
    <source>
        <dbReference type="EMBL" id="OZG52711.1"/>
    </source>
</evidence>
<accession>A0A261F0S5</accession>
<dbReference type="SUPFAM" id="SSF53850">
    <property type="entry name" value="Periplasmic binding protein-like II"/>
    <property type="match status" value="1"/>
</dbReference>
<evidence type="ECO:0000313" key="4">
    <source>
        <dbReference type="Proteomes" id="UP000216454"/>
    </source>
</evidence>
<dbReference type="GO" id="GO:0043190">
    <property type="term" value="C:ATP-binding cassette (ABC) transporter complex"/>
    <property type="evidence" value="ECO:0007669"/>
    <property type="project" value="InterPro"/>
</dbReference>